<dbReference type="InParanoid" id="A0A316V911"/>
<dbReference type="Pfam" id="PF12937">
    <property type="entry name" value="F-box-like"/>
    <property type="match status" value="1"/>
</dbReference>
<proteinExistence type="predicted"/>
<reference evidence="2 3" key="1">
    <citation type="journal article" date="2018" name="Mol. Biol. Evol.">
        <title>Broad Genomic Sampling Reveals a Smut Pathogenic Ancestry of the Fungal Clade Ustilaginomycotina.</title>
        <authorList>
            <person name="Kijpornyongpan T."/>
            <person name="Mondo S.J."/>
            <person name="Barry K."/>
            <person name="Sandor L."/>
            <person name="Lee J."/>
            <person name="Lipzen A."/>
            <person name="Pangilinan J."/>
            <person name="LaButti K."/>
            <person name="Hainaut M."/>
            <person name="Henrissat B."/>
            <person name="Grigoriev I.V."/>
            <person name="Spatafora J.W."/>
            <person name="Aime M.C."/>
        </authorList>
    </citation>
    <scope>NUCLEOTIDE SEQUENCE [LARGE SCALE GENOMIC DNA]</scope>
    <source>
        <strain evidence="2 3">MCA 3882</strain>
    </source>
</reference>
<organism evidence="2 3">
    <name type="scientific">Meira miltonrushii</name>
    <dbReference type="NCBI Taxonomy" id="1280837"/>
    <lineage>
        <taxon>Eukaryota</taxon>
        <taxon>Fungi</taxon>
        <taxon>Dikarya</taxon>
        <taxon>Basidiomycota</taxon>
        <taxon>Ustilaginomycotina</taxon>
        <taxon>Exobasidiomycetes</taxon>
        <taxon>Exobasidiales</taxon>
        <taxon>Brachybasidiaceae</taxon>
        <taxon>Meira</taxon>
    </lineage>
</organism>
<feature type="domain" description="F-box" evidence="1">
    <location>
        <begin position="4"/>
        <end position="51"/>
    </location>
</feature>
<dbReference type="RefSeq" id="XP_025354318.1">
    <property type="nucleotide sequence ID" value="XM_025502691.1"/>
</dbReference>
<dbReference type="SUPFAM" id="SSF81383">
    <property type="entry name" value="F-box domain"/>
    <property type="match status" value="1"/>
</dbReference>
<dbReference type="PROSITE" id="PS50181">
    <property type="entry name" value="FBOX"/>
    <property type="match status" value="1"/>
</dbReference>
<keyword evidence="3" id="KW-1185">Reference proteome</keyword>
<gene>
    <name evidence="2" type="ORF">FA14DRAFT_67724</name>
</gene>
<evidence type="ECO:0000259" key="1">
    <source>
        <dbReference type="PROSITE" id="PS50181"/>
    </source>
</evidence>
<dbReference type="GeneID" id="37024472"/>
<dbReference type="AlphaFoldDB" id="A0A316V911"/>
<protein>
    <recommendedName>
        <fullName evidence="1">F-box domain-containing protein</fullName>
    </recommendedName>
</protein>
<sequence>MSQSAPVQKLPNEVVHMILSYFNPVQLTKLELVCQQWHEVSRSRETLWRDALCDTRLIELSKQRDPFLHALLERGGRKLTDLAIEIDISKCDLNCVRRLCKILEASDVRNLWLEIMPGVSASHSQRRYDALIDRYLKALGELFVSIGNCSYLQSLHIETYGVFGERLPSAMMTQPIANCKLERLSLKCLGCTALFENGLLFKMLSKARVIQLEYEGGAISEENAVKLLDMTKETLEDCHLDIIEQIEPSKVLENKTIVFPKLLRLFISIVEKRQDDVEEGAQPVSVANTFRKIQLQCPKLRLVYFEGKIPHNLYENLLTEDIEAIYFTALDPQYLPDTSLLRKCTTLERIIVQNVESMPYIFIHHVLTMTSQANIKEFIVDDDERYHANHIVQMIKRRQEDPNAKDIELTFLQGKPTLSRQSLNWLIGNNVGFFHAHPYLWEKVMKCSFEEIKDYIDFVLYYSRSTPLLDRRDYTGVPICGLY</sequence>
<evidence type="ECO:0000313" key="2">
    <source>
        <dbReference type="EMBL" id="PWN34016.1"/>
    </source>
</evidence>
<dbReference type="SMART" id="SM00256">
    <property type="entry name" value="FBOX"/>
    <property type="match status" value="1"/>
</dbReference>
<dbReference type="InterPro" id="IPR036047">
    <property type="entry name" value="F-box-like_dom_sf"/>
</dbReference>
<dbReference type="Gene3D" id="1.20.1280.50">
    <property type="match status" value="1"/>
</dbReference>
<evidence type="ECO:0000313" key="3">
    <source>
        <dbReference type="Proteomes" id="UP000245771"/>
    </source>
</evidence>
<name>A0A316V911_9BASI</name>
<dbReference type="Proteomes" id="UP000245771">
    <property type="component" value="Unassembled WGS sequence"/>
</dbReference>
<dbReference type="InterPro" id="IPR001810">
    <property type="entry name" value="F-box_dom"/>
</dbReference>
<dbReference type="EMBL" id="KZ819604">
    <property type="protein sequence ID" value="PWN34016.1"/>
    <property type="molecule type" value="Genomic_DNA"/>
</dbReference>
<dbReference type="OrthoDB" id="3425895at2759"/>
<accession>A0A316V911</accession>